<accession>A0A9P4K342</accession>
<dbReference type="EMBL" id="ML986755">
    <property type="protein sequence ID" value="KAF2258589.1"/>
    <property type="molecule type" value="Genomic_DNA"/>
</dbReference>
<gene>
    <name evidence="1" type="ORF">CC78DRAFT_586968</name>
</gene>
<name>A0A9P4K342_9PLEO</name>
<sequence>MANGLTEILDKIYSIFIQLLQGVSIDIFKYSRSHAISFHFSCCSICLLTREIRAVFKHGFTFLGFILLVLIPNLDYKGGRILGIIYLDVSGHLSIPSTRRYFCSGFVLARLLERSQERHQTLDPGTESTQNMQCYRRMCMNTLAARSEWKRDSLIYSIDPKFGDVQPVFGKPLALVPWVEIDSLEEMAMSMLD</sequence>
<reference evidence="2" key="1">
    <citation type="journal article" date="2020" name="Stud. Mycol.">
        <title>101 Dothideomycetes genomes: A test case for predicting lifestyles and emergence of pathogens.</title>
        <authorList>
            <person name="Haridas S."/>
            <person name="Albert R."/>
            <person name="Binder M."/>
            <person name="Bloem J."/>
            <person name="LaButti K."/>
            <person name="Salamov A."/>
            <person name="Andreopoulos B."/>
            <person name="Baker S."/>
            <person name="Barry K."/>
            <person name="Bills G."/>
            <person name="Bluhm B."/>
            <person name="Cannon C."/>
            <person name="Castanera R."/>
            <person name="Culley D."/>
            <person name="Daum C."/>
            <person name="Ezra D."/>
            <person name="Gonzalez J."/>
            <person name="Henrissat B."/>
            <person name="Kuo A."/>
            <person name="Liang C."/>
            <person name="Lipzen A."/>
            <person name="Lutzoni F."/>
            <person name="Magnuson J."/>
            <person name="Mondo S."/>
            <person name="Nolan M."/>
            <person name="Ohm R."/>
            <person name="Pangilinan J."/>
            <person name="Park H.-J."/>
            <person name="Ramirez L."/>
            <person name="Alfaro M."/>
            <person name="Sun H."/>
            <person name="Tritt A."/>
            <person name="Yoshinaga Y."/>
            <person name="Zwiers L.-H."/>
            <person name="Turgeon B."/>
            <person name="Goodwin S."/>
            <person name="Spatafora J."/>
            <person name="Crous P."/>
            <person name="Grigoriev I."/>
        </authorList>
    </citation>
    <scope>NUCLEOTIDE SEQUENCE [LARGE SCALE GENOMIC DNA]</scope>
    <source>
        <strain evidence="2">CBS 304.66</strain>
    </source>
</reference>
<organism evidence="1 2">
    <name type="scientific">Lojkania enalia</name>
    <dbReference type="NCBI Taxonomy" id="147567"/>
    <lineage>
        <taxon>Eukaryota</taxon>
        <taxon>Fungi</taxon>
        <taxon>Dikarya</taxon>
        <taxon>Ascomycota</taxon>
        <taxon>Pezizomycotina</taxon>
        <taxon>Dothideomycetes</taxon>
        <taxon>Pleosporomycetidae</taxon>
        <taxon>Pleosporales</taxon>
        <taxon>Pleosporales incertae sedis</taxon>
        <taxon>Lojkania</taxon>
    </lineage>
</organism>
<comment type="caution">
    <text evidence="1">The sequence shown here is derived from an EMBL/GenBank/DDBJ whole genome shotgun (WGS) entry which is preliminary data.</text>
</comment>
<proteinExistence type="predicted"/>
<evidence type="ECO:0000313" key="1">
    <source>
        <dbReference type="EMBL" id="KAF2258589.1"/>
    </source>
</evidence>
<evidence type="ECO:0000313" key="2">
    <source>
        <dbReference type="Proteomes" id="UP000800093"/>
    </source>
</evidence>
<dbReference type="Proteomes" id="UP000800093">
    <property type="component" value="Unassembled WGS sequence"/>
</dbReference>
<dbReference type="AlphaFoldDB" id="A0A9P4K342"/>
<protein>
    <submittedName>
        <fullName evidence="1">Uncharacterized protein</fullName>
    </submittedName>
</protein>
<keyword evidence="2" id="KW-1185">Reference proteome</keyword>